<dbReference type="Proteomes" id="UP000019491">
    <property type="component" value="Unassembled WGS sequence"/>
</dbReference>
<evidence type="ECO:0000313" key="7">
    <source>
        <dbReference type="Proteomes" id="UP000019491"/>
    </source>
</evidence>
<keyword evidence="7" id="KW-1185">Reference proteome</keyword>
<dbReference type="FunFam" id="3.30.300.30:FF:000008">
    <property type="entry name" value="2,3-dihydroxybenzoate-AMP ligase"/>
    <property type="match status" value="1"/>
</dbReference>
<sequence length="514" mass="54985">MDLTAILTMVAAGMPDRVLIGSLDEGLTSVDLQRLAAVLSSQVEASDASEVTYLAGNGPAFAVSLFAAAGTGRPFLPLNYRLSDAELTAIFDGSPSTFLVADNVERAARVAPHATIVSTSEVLAATSTVDRGDRLYIDGDSIAVLLMTSGTTSDPKRAVLRHRHLTAYLYGTSEFSSSNRSEAALVSVPPYHIAGIANLLSNLYMGRRIVYLERFEPKAWLELAESEGVTHAMVVPTMLSRIVREMAESLSKPPQSLRALSYGGSKIAQSTVTDALRLFPKTGFVNAYGLTETASSVSVLGPDDHRDALASDDLRVRARLGSVGKVLPHVSIEVHDELGMPVPAGTVGTIMVAGDQVGGEYLGRGSDSGTAWFSTRDLGYFDEDGYLFVIGRADDTIIRGGENIAPAEIEEVIMLHPEVVECAVAGLPDDEWGHRIAAFVVISRDATLTPEELQTFVRAKLRGSKTPDAIEFRTELPQTATGKILRRELVRSFGADKNQSRVPPTGGQPSILVD</sequence>
<evidence type="ECO:0000259" key="5">
    <source>
        <dbReference type="Pfam" id="PF13193"/>
    </source>
</evidence>
<dbReference type="SUPFAM" id="SSF56801">
    <property type="entry name" value="Acetyl-CoA synthetase-like"/>
    <property type="match status" value="1"/>
</dbReference>
<proteinExistence type="inferred from homology"/>
<feature type="domain" description="AMP-dependent synthetase/ligase" evidence="4">
    <location>
        <begin position="33"/>
        <end position="362"/>
    </location>
</feature>
<keyword evidence="2 6" id="KW-0436">Ligase</keyword>
<dbReference type="InterPro" id="IPR000873">
    <property type="entry name" value="AMP-dep_synth/lig_dom"/>
</dbReference>
<dbReference type="GO" id="GO:0031956">
    <property type="term" value="F:medium-chain fatty acid-CoA ligase activity"/>
    <property type="evidence" value="ECO:0007669"/>
    <property type="project" value="TreeGrafter"/>
</dbReference>
<comment type="caution">
    <text evidence="6">The sequence shown here is derived from an EMBL/GenBank/DDBJ whole genome shotgun (WGS) entry which is preliminary data.</text>
</comment>
<reference evidence="6 7" key="1">
    <citation type="submission" date="2014-02" db="EMBL/GenBank/DDBJ databases">
        <title>Whole genome shotgun sequence of Rhodococcus wratislaviensis NBRC 100605.</title>
        <authorList>
            <person name="Hosoyama A."/>
            <person name="Tsuchikane K."/>
            <person name="Yoshida I."/>
            <person name="Ohji S."/>
            <person name="Ichikawa N."/>
            <person name="Yamazoe A."/>
            <person name="Fujita N."/>
        </authorList>
    </citation>
    <scope>NUCLEOTIDE SEQUENCE [LARGE SCALE GENOMIC DNA]</scope>
    <source>
        <strain evidence="6 7">NBRC 100605</strain>
    </source>
</reference>
<name>X0RCX9_RHOWR</name>
<dbReference type="PANTHER" id="PTHR43201">
    <property type="entry name" value="ACYL-COA SYNTHETASE"/>
    <property type="match status" value="1"/>
</dbReference>
<comment type="similarity">
    <text evidence="1">Belongs to the ATP-dependent AMP-binding enzyme family.</text>
</comment>
<dbReference type="Pfam" id="PF13193">
    <property type="entry name" value="AMP-binding_C"/>
    <property type="match status" value="1"/>
</dbReference>
<dbReference type="InterPro" id="IPR045851">
    <property type="entry name" value="AMP-bd_C_sf"/>
</dbReference>
<evidence type="ECO:0000313" key="6">
    <source>
        <dbReference type="EMBL" id="GAF48900.1"/>
    </source>
</evidence>
<dbReference type="RefSeq" id="WP_052033576.1">
    <property type="nucleotide sequence ID" value="NZ_BAWF01000062.1"/>
</dbReference>
<protein>
    <submittedName>
        <fullName evidence="6">Putative acid--CoA ligase</fullName>
    </submittedName>
</protein>
<dbReference type="EMBL" id="BAWF01000062">
    <property type="protein sequence ID" value="GAF48900.1"/>
    <property type="molecule type" value="Genomic_DNA"/>
</dbReference>
<dbReference type="Gene3D" id="3.30.300.30">
    <property type="match status" value="1"/>
</dbReference>
<dbReference type="InterPro" id="IPR042099">
    <property type="entry name" value="ANL_N_sf"/>
</dbReference>
<dbReference type="Gene3D" id="3.40.50.12780">
    <property type="entry name" value="N-terminal domain of ligase-like"/>
    <property type="match status" value="1"/>
</dbReference>
<organism evidence="6 7">
    <name type="scientific">Rhodococcus wratislaviensis NBRC 100605</name>
    <dbReference type="NCBI Taxonomy" id="1219028"/>
    <lineage>
        <taxon>Bacteria</taxon>
        <taxon>Bacillati</taxon>
        <taxon>Actinomycetota</taxon>
        <taxon>Actinomycetes</taxon>
        <taxon>Mycobacteriales</taxon>
        <taxon>Nocardiaceae</taxon>
        <taxon>Rhodococcus</taxon>
    </lineage>
</organism>
<feature type="domain" description="AMP-binding enzyme C-terminal" evidence="5">
    <location>
        <begin position="408"/>
        <end position="483"/>
    </location>
</feature>
<gene>
    <name evidence="6" type="ORF">RW1_062_00240</name>
</gene>
<dbReference type="InterPro" id="IPR025110">
    <property type="entry name" value="AMP-bd_C"/>
</dbReference>
<evidence type="ECO:0000256" key="3">
    <source>
        <dbReference type="SAM" id="MobiDB-lite"/>
    </source>
</evidence>
<dbReference type="AlphaFoldDB" id="X0RCX9"/>
<dbReference type="Pfam" id="PF00501">
    <property type="entry name" value="AMP-binding"/>
    <property type="match status" value="1"/>
</dbReference>
<evidence type="ECO:0000259" key="4">
    <source>
        <dbReference type="Pfam" id="PF00501"/>
    </source>
</evidence>
<feature type="region of interest" description="Disordered" evidence="3">
    <location>
        <begin position="495"/>
        <end position="514"/>
    </location>
</feature>
<dbReference type="InterPro" id="IPR020845">
    <property type="entry name" value="AMP-binding_CS"/>
</dbReference>
<evidence type="ECO:0000256" key="1">
    <source>
        <dbReference type="ARBA" id="ARBA00006432"/>
    </source>
</evidence>
<accession>X0RCX9</accession>
<dbReference type="OrthoDB" id="3564926at2"/>
<dbReference type="GO" id="GO:0006631">
    <property type="term" value="P:fatty acid metabolic process"/>
    <property type="evidence" value="ECO:0007669"/>
    <property type="project" value="TreeGrafter"/>
</dbReference>
<dbReference type="PANTHER" id="PTHR43201:SF5">
    <property type="entry name" value="MEDIUM-CHAIN ACYL-COA LIGASE ACSF2, MITOCHONDRIAL"/>
    <property type="match status" value="1"/>
</dbReference>
<evidence type="ECO:0000256" key="2">
    <source>
        <dbReference type="ARBA" id="ARBA00022598"/>
    </source>
</evidence>
<dbReference type="PROSITE" id="PS00455">
    <property type="entry name" value="AMP_BINDING"/>
    <property type="match status" value="1"/>
</dbReference>